<evidence type="ECO:0000256" key="1">
    <source>
        <dbReference type="SAM" id="MobiDB-lite"/>
    </source>
</evidence>
<feature type="compositionally biased region" description="Polar residues" evidence="1">
    <location>
        <begin position="203"/>
        <end position="212"/>
    </location>
</feature>
<reference evidence="2" key="2">
    <citation type="submission" date="2020-05" db="EMBL/GenBank/DDBJ databases">
        <authorList>
            <person name="Kim H.-S."/>
            <person name="Proctor R.H."/>
            <person name="Brown D.W."/>
        </authorList>
    </citation>
    <scope>NUCLEOTIDE SEQUENCE</scope>
    <source>
        <strain evidence="2">NRRL 22465</strain>
    </source>
</reference>
<dbReference type="AlphaFoldDB" id="A0A8H4XEK0"/>
<sequence>MWLHQFDTRIVNSGGANIDRLDTTEDYFDQHAEIIDAVSVRDIRFEHVVDPETFLTSPEIDGILCRYDAVPYDDLSYRRLSTTLIPHPSIPNMFLLEFVTFAGALAFQPCSKDIDLRGFFKALDPVYGKGDPLFKAARIDEDTLWDMRSWLMYWYNVADNLLFRYGFIPSAPNPDWFERPLNRSVKRIGARGNMGVVDRRQIHTQASSSDTGTIIHHSLDDEGDDEGVSTPASLDMIERLEQDFGLLETSNGQPLLFDPTPGGRVSPRRQRSQQSTDRSPPVSESALDPSAPAFIPSLPNSEELKDDHDDNSEDLFESCSNISTMSDWSTRSTSSESNILDGFR</sequence>
<feature type="compositionally biased region" description="Low complexity" evidence="1">
    <location>
        <begin position="272"/>
        <end position="281"/>
    </location>
</feature>
<dbReference type="EMBL" id="JABEYC010000968">
    <property type="protein sequence ID" value="KAF4971495.1"/>
    <property type="molecule type" value="Genomic_DNA"/>
</dbReference>
<feature type="region of interest" description="Disordered" evidence="1">
    <location>
        <begin position="198"/>
        <end position="230"/>
    </location>
</feature>
<keyword evidence="3" id="KW-1185">Reference proteome</keyword>
<gene>
    <name evidence="2" type="ORF">FZEAL_9838</name>
</gene>
<comment type="caution">
    <text evidence="2">The sequence shown here is derived from an EMBL/GenBank/DDBJ whole genome shotgun (WGS) entry which is preliminary data.</text>
</comment>
<proteinExistence type="predicted"/>
<name>A0A8H4XEK0_9HYPO</name>
<evidence type="ECO:0000313" key="3">
    <source>
        <dbReference type="Proteomes" id="UP000635477"/>
    </source>
</evidence>
<dbReference type="Proteomes" id="UP000635477">
    <property type="component" value="Unassembled WGS sequence"/>
</dbReference>
<evidence type="ECO:0000313" key="2">
    <source>
        <dbReference type="EMBL" id="KAF4971495.1"/>
    </source>
</evidence>
<accession>A0A8H4XEK0</accession>
<organism evidence="2 3">
    <name type="scientific">Fusarium zealandicum</name>
    <dbReference type="NCBI Taxonomy" id="1053134"/>
    <lineage>
        <taxon>Eukaryota</taxon>
        <taxon>Fungi</taxon>
        <taxon>Dikarya</taxon>
        <taxon>Ascomycota</taxon>
        <taxon>Pezizomycotina</taxon>
        <taxon>Sordariomycetes</taxon>
        <taxon>Hypocreomycetidae</taxon>
        <taxon>Hypocreales</taxon>
        <taxon>Nectriaceae</taxon>
        <taxon>Fusarium</taxon>
        <taxon>Fusarium staphyleae species complex</taxon>
    </lineage>
</organism>
<feature type="region of interest" description="Disordered" evidence="1">
    <location>
        <begin position="248"/>
        <end position="344"/>
    </location>
</feature>
<protein>
    <submittedName>
        <fullName evidence="2">Uncharacterized protein</fullName>
    </submittedName>
</protein>
<reference evidence="2" key="1">
    <citation type="journal article" date="2020" name="BMC Genomics">
        <title>Correction to: Identification and distribution of gene clusters required for synthesis of sphingolipid metabolism inhibitors in diverse species of the filamentous fungus Fusarium.</title>
        <authorList>
            <person name="Kim H.S."/>
            <person name="Lohmar J.M."/>
            <person name="Busman M."/>
            <person name="Brown D.W."/>
            <person name="Naumann T.A."/>
            <person name="Divon H.H."/>
            <person name="Lysoe E."/>
            <person name="Uhlig S."/>
            <person name="Proctor R.H."/>
        </authorList>
    </citation>
    <scope>NUCLEOTIDE SEQUENCE</scope>
    <source>
        <strain evidence="2">NRRL 22465</strain>
    </source>
</reference>
<dbReference type="OrthoDB" id="4864073at2759"/>
<feature type="compositionally biased region" description="Low complexity" evidence="1">
    <location>
        <begin position="323"/>
        <end position="337"/>
    </location>
</feature>